<keyword evidence="3" id="KW-0732">Signal</keyword>
<feature type="signal peptide" evidence="3">
    <location>
        <begin position="1"/>
        <end position="21"/>
    </location>
</feature>
<organism evidence="5">
    <name type="scientific">uncultured Gemmatimonadaceae bacterium</name>
    <dbReference type="NCBI Taxonomy" id="246130"/>
    <lineage>
        <taxon>Bacteria</taxon>
        <taxon>Pseudomonadati</taxon>
        <taxon>Gemmatimonadota</taxon>
        <taxon>Gemmatimonadia</taxon>
        <taxon>Gemmatimonadales</taxon>
        <taxon>Gemmatimonadaceae</taxon>
        <taxon>environmental samples</taxon>
    </lineage>
</organism>
<dbReference type="PANTHER" id="PTHR37423">
    <property type="entry name" value="SOLUBLE LYTIC MUREIN TRANSGLYCOSYLASE-RELATED"/>
    <property type="match status" value="1"/>
</dbReference>
<evidence type="ECO:0000256" key="2">
    <source>
        <dbReference type="SAM" id="MobiDB-lite"/>
    </source>
</evidence>
<dbReference type="PANTHER" id="PTHR37423:SF2">
    <property type="entry name" value="MEMBRANE-BOUND LYTIC MUREIN TRANSGLYCOSYLASE C"/>
    <property type="match status" value="1"/>
</dbReference>
<feature type="domain" description="Transglycosylase SLT" evidence="4">
    <location>
        <begin position="124"/>
        <end position="220"/>
    </location>
</feature>
<dbReference type="InterPro" id="IPR023346">
    <property type="entry name" value="Lysozyme-like_dom_sf"/>
</dbReference>
<dbReference type="PROSITE" id="PS51257">
    <property type="entry name" value="PROKAR_LIPOPROTEIN"/>
    <property type="match status" value="1"/>
</dbReference>
<dbReference type="Gene3D" id="1.10.530.10">
    <property type="match status" value="1"/>
</dbReference>
<dbReference type="EMBL" id="CADCTU010000853">
    <property type="protein sequence ID" value="CAA9359013.1"/>
    <property type="molecule type" value="Genomic_DNA"/>
</dbReference>
<feature type="chain" id="PRO_5026829650" evidence="3">
    <location>
        <begin position="22"/>
        <end position="472"/>
    </location>
</feature>
<reference evidence="5" key="1">
    <citation type="submission" date="2020-02" db="EMBL/GenBank/DDBJ databases">
        <authorList>
            <person name="Meier V. D."/>
        </authorList>
    </citation>
    <scope>NUCLEOTIDE SEQUENCE</scope>
    <source>
        <strain evidence="5">AVDCRST_MAG11</strain>
    </source>
</reference>
<feature type="compositionally biased region" description="Low complexity" evidence="2">
    <location>
        <begin position="412"/>
        <end position="429"/>
    </location>
</feature>
<dbReference type="GO" id="GO:0016020">
    <property type="term" value="C:membrane"/>
    <property type="evidence" value="ECO:0007669"/>
    <property type="project" value="InterPro"/>
</dbReference>
<feature type="region of interest" description="Disordered" evidence="2">
    <location>
        <begin position="412"/>
        <end position="472"/>
    </location>
</feature>
<dbReference type="PROSITE" id="PS00922">
    <property type="entry name" value="TRANSGLYCOSYLASE"/>
    <property type="match status" value="1"/>
</dbReference>
<proteinExistence type="inferred from homology"/>
<comment type="similarity">
    <text evidence="1">Belongs to the transglycosylase Slt family.</text>
</comment>
<dbReference type="InterPro" id="IPR008258">
    <property type="entry name" value="Transglycosylase_SLT_dom_1"/>
</dbReference>
<dbReference type="Pfam" id="PF01464">
    <property type="entry name" value="SLT"/>
    <property type="match status" value="1"/>
</dbReference>
<accession>A0A6J4MIB1</accession>
<protein>
    <submittedName>
        <fullName evidence="5">GH23</fullName>
    </submittedName>
</protein>
<evidence type="ECO:0000313" key="5">
    <source>
        <dbReference type="EMBL" id="CAA9359013.1"/>
    </source>
</evidence>
<feature type="compositionally biased region" description="Low complexity" evidence="2">
    <location>
        <begin position="450"/>
        <end position="463"/>
    </location>
</feature>
<dbReference type="InterPro" id="IPR000189">
    <property type="entry name" value="Transglyc_AS"/>
</dbReference>
<name>A0A6J4MIB1_9BACT</name>
<dbReference type="SUPFAM" id="SSF53955">
    <property type="entry name" value="Lysozyme-like"/>
    <property type="match status" value="1"/>
</dbReference>
<dbReference type="GO" id="GO:0008933">
    <property type="term" value="F:peptidoglycan lytic transglycosylase activity"/>
    <property type="evidence" value="ECO:0007669"/>
    <property type="project" value="InterPro"/>
</dbReference>
<feature type="compositionally biased region" description="Basic and acidic residues" evidence="2">
    <location>
        <begin position="430"/>
        <end position="448"/>
    </location>
</feature>
<dbReference type="AlphaFoldDB" id="A0A6J4MIB1"/>
<sequence>MSVRLSTVAGLAALVAACAPARRPALAPAPAAEPASGVAGDSAALSSVELAARVTALFGTALDPDSAAPAPVDVAGPTWDIDVRSYETHERVAYYVARFTGPSRGWMAERLRRGTRYDPMIRRKLRASGLPEDLAYLALIESGYSPYAYSRVGAAGLWQLMPETARDGGLRVDGWVDERRDPVRSTEAAIRFLRWLDREFGSMYLAVAAYNGGPGRIARGLTRFAHDMEGSTGDGFFTLAAQDYLPRETKEYVPQLIAAALVGKEPARYGIPVRPEPEFAYDSVRVPALTPLASVASASGSSVAEILDLNPHYLRGLVPPGSGATVRVPVGRGDGFADAFAALPADARRGVTRVETKKKQTLADLARATGRSPELLAAFNPGLAYGKKKRLLPGQTVLVPTATVAAAARAMPASPARSARSAAAPLAKGGSEKGGSDKRGSDKGDRQVRARTGTTAATVATARGARRATPSE</sequence>
<feature type="non-terminal residue" evidence="5">
    <location>
        <position position="472"/>
    </location>
</feature>
<evidence type="ECO:0000256" key="1">
    <source>
        <dbReference type="ARBA" id="ARBA00007734"/>
    </source>
</evidence>
<evidence type="ECO:0000259" key="4">
    <source>
        <dbReference type="Pfam" id="PF01464"/>
    </source>
</evidence>
<dbReference type="CDD" id="cd16894">
    <property type="entry name" value="MltD-like"/>
    <property type="match status" value="1"/>
</dbReference>
<gene>
    <name evidence="5" type="ORF">AVDCRST_MAG11-4000</name>
</gene>
<evidence type="ECO:0000256" key="3">
    <source>
        <dbReference type="SAM" id="SignalP"/>
    </source>
</evidence>
<dbReference type="GO" id="GO:0000270">
    <property type="term" value="P:peptidoglycan metabolic process"/>
    <property type="evidence" value="ECO:0007669"/>
    <property type="project" value="InterPro"/>
</dbReference>